<feature type="non-terminal residue" evidence="1">
    <location>
        <position position="1"/>
    </location>
</feature>
<name>A0A0F9MMA1_9ZZZZ</name>
<dbReference type="EMBL" id="LAZR01004461">
    <property type="protein sequence ID" value="KKN08400.1"/>
    <property type="molecule type" value="Genomic_DNA"/>
</dbReference>
<protein>
    <submittedName>
        <fullName evidence="1">Uncharacterized protein</fullName>
    </submittedName>
</protein>
<proteinExistence type="predicted"/>
<evidence type="ECO:0000313" key="1">
    <source>
        <dbReference type="EMBL" id="KKN08400.1"/>
    </source>
</evidence>
<dbReference type="AlphaFoldDB" id="A0A0F9MMA1"/>
<accession>A0A0F9MMA1</accession>
<reference evidence="1" key="1">
    <citation type="journal article" date="2015" name="Nature">
        <title>Complex archaea that bridge the gap between prokaryotes and eukaryotes.</title>
        <authorList>
            <person name="Spang A."/>
            <person name="Saw J.H."/>
            <person name="Jorgensen S.L."/>
            <person name="Zaremba-Niedzwiedzka K."/>
            <person name="Martijn J."/>
            <person name="Lind A.E."/>
            <person name="van Eijk R."/>
            <person name="Schleper C."/>
            <person name="Guy L."/>
            <person name="Ettema T.J."/>
        </authorList>
    </citation>
    <scope>NUCLEOTIDE SEQUENCE</scope>
</reference>
<gene>
    <name evidence="1" type="ORF">LCGC14_1056980</name>
</gene>
<organism evidence="1">
    <name type="scientific">marine sediment metagenome</name>
    <dbReference type="NCBI Taxonomy" id="412755"/>
    <lineage>
        <taxon>unclassified sequences</taxon>
        <taxon>metagenomes</taxon>
        <taxon>ecological metagenomes</taxon>
    </lineage>
</organism>
<sequence>RRRAQRRSNVVMVLAALYGLLFTSLWNKEIEYDADVIKVMLTTSTYVPAQDTHDYKDDVTNEVVGTGYVATGDTLASKTVTYTAGTNKHVLDAADTTWSASTITARIAVIYDSSPATDATRPLICYQDFQTDQSSSGGDFTIQWNASGIVEITVGVAA</sequence>
<comment type="caution">
    <text evidence="1">The sequence shown here is derived from an EMBL/GenBank/DDBJ whole genome shotgun (WGS) entry which is preliminary data.</text>
</comment>